<dbReference type="Proteomes" id="UP000289738">
    <property type="component" value="Chromosome A01"/>
</dbReference>
<evidence type="ECO:0000313" key="2">
    <source>
        <dbReference type="Proteomes" id="UP000289738"/>
    </source>
</evidence>
<evidence type="ECO:0000313" key="1">
    <source>
        <dbReference type="EMBL" id="RYR78677.1"/>
    </source>
</evidence>
<dbReference type="EMBL" id="SDMP01000001">
    <property type="protein sequence ID" value="RYR78677.1"/>
    <property type="molecule type" value="Genomic_DNA"/>
</dbReference>
<keyword evidence="2" id="KW-1185">Reference proteome</keyword>
<accession>A0A445ETM5</accession>
<organism evidence="1 2">
    <name type="scientific">Arachis hypogaea</name>
    <name type="common">Peanut</name>
    <dbReference type="NCBI Taxonomy" id="3818"/>
    <lineage>
        <taxon>Eukaryota</taxon>
        <taxon>Viridiplantae</taxon>
        <taxon>Streptophyta</taxon>
        <taxon>Embryophyta</taxon>
        <taxon>Tracheophyta</taxon>
        <taxon>Spermatophyta</taxon>
        <taxon>Magnoliopsida</taxon>
        <taxon>eudicotyledons</taxon>
        <taxon>Gunneridae</taxon>
        <taxon>Pentapetalae</taxon>
        <taxon>rosids</taxon>
        <taxon>fabids</taxon>
        <taxon>Fabales</taxon>
        <taxon>Fabaceae</taxon>
        <taxon>Papilionoideae</taxon>
        <taxon>50 kb inversion clade</taxon>
        <taxon>dalbergioids sensu lato</taxon>
        <taxon>Dalbergieae</taxon>
        <taxon>Pterocarpus clade</taxon>
        <taxon>Arachis</taxon>
    </lineage>
</organism>
<sequence>MQDRKREHKVVTRCGCQAEMRIKYVCHFVAEHNHELFPTKFVSYLPAYMKISDVHAAHMESLRQVEILIPKIYESIGFNLVPFTNRDMYNVVKRQRTMHCGDVNAALRYFNSCARADEKMYWRY</sequence>
<evidence type="ECO:0008006" key="3">
    <source>
        <dbReference type="Google" id="ProtNLM"/>
    </source>
</evidence>
<name>A0A445ETM5_ARAHY</name>
<comment type="caution">
    <text evidence="1">The sequence shown here is derived from an EMBL/GenBank/DDBJ whole genome shotgun (WGS) entry which is preliminary data.</text>
</comment>
<proteinExistence type="predicted"/>
<dbReference type="PANTHER" id="PTHR47718">
    <property type="entry name" value="OS01G0519700 PROTEIN"/>
    <property type="match status" value="1"/>
</dbReference>
<reference evidence="1 2" key="1">
    <citation type="submission" date="2019-01" db="EMBL/GenBank/DDBJ databases">
        <title>Sequencing of cultivated peanut Arachis hypogaea provides insights into genome evolution and oil improvement.</title>
        <authorList>
            <person name="Chen X."/>
        </authorList>
    </citation>
    <scope>NUCLEOTIDE SEQUENCE [LARGE SCALE GENOMIC DNA]</scope>
    <source>
        <strain evidence="2">cv. Fuhuasheng</strain>
        <tissue evidence="1">Leaves</tissue>
    </source>
</reference>
<gene>
    <name evidence="1" type="ORF">Ahy_A01g003519</name>
</gene>
<protein>
    <recommendedName>
        <fullName evidence="3">FAR1 domain-containing protein</fullName>
    </recommendedName>
</protein>
<dbReference type="AlphaFoldDB" id="A0A445ETM5"/>